<keyword evidence="9 15" id="KW-0808">Transferase</keyword>
<proteinExistence type="inferred from homology"/>
<dbReference type="InterPro" id="IPR008279">
    <property type="entry name" value="PEP-util_enz_mobile_dom"/>
</dbReference>
<dbReference type="InterPro" id="IPR003018">
    <property type="entry name" value="GAF"/>
</dbReference>
<reference evidence="15 16" key="1">
    <citation type="submission" date="2023-10" db="EMBL/GenBank/DDBJ databases">
        <title>Complete genome sequence of Shewanella sp. DAU334.</title>
        <authorList>
            <person name="Lee Y.-S."/>
            <person name="Jeong H.-R."/>
            <person name="Hwang E.-J."/>
            <person name="Choi Y.-L."/>
            <person name="Kim G.-D."/>
        </authorList>
    </citation>
    <scope>NUCLEOTIDE SEQUENCE [LARGE SCALE GENOMIC DNA]</scope>
    <source>
        <strain evidence="15 16">DAU334</strain>
    </source>
</reference>
<keyword evidence="10" id="KW-0598">Phosphotransferase system</keyword>
<sequence length="745" mass="82292">MLKTLRDITQVVASAKDLQHALEQLVLQTKHAMRTDCCSVYLLEQQQLILSATDGLAPTAVNRVHIPLTQGLVGLVAQREEAINLAAASSHPRFKLLPEVLEEAYNAFLAVPIVYQKSVIGVIVVQQIQARQFSEAEEAFLMTLAAQLAMAIKGLKPRAVINHSTLQPLYYVGTTASKGIAIGQALQLGGQISFDLKPQKVNDIVEEQARLRRAMGLCKNALSSLSQRFNREQDEEAASIFNALLLLLDEASLGGEYITEVLLGWSAETAVCRVSKRFIAHFNCMDDPYLKERSNDIKDLGQRVLRQLIEPDKIFLEPETPVILIVREATTTLLAEFPRQKLAGIVTELGGVNSHAAILARALGVPVIIGVNGILNVGLDKKQVIINANRGQLLVEPSDTILAEYHNLIAAERALQRQYAAELPLTTVTLDGLRVYLYINSGLLSSVDSETGCDSDGIGLYRTEVLFMLRQFFPGEQEQLDIYRKVLRAANNKPVVMRTLDVGGDKPLDYFPIVEDNPCLGWRGIRLSLDHPELFLVQLRAMLHAAIDSQQLHILLPMVSNLEEVDLALVYLEQAYQELTVELEQSFSMPKVGIMLEVPVLLYQLDEVAKRVDFVSVGSNDLTQYLLAVDRNNPNVNALFDSYHPGVLRALKFAVERCNANHLPISVCGELAGEPIGAMLLVAMGYEQLSMSQASLSRINYLLRRVSKLELSALLDKALSLYTGGEVKALISEYCEEKGLIALLN</sequence>
<keyword evidence="6" id="KW-0813">Transport</keyword>
<dbReference type="SUPFAM" id="SSF52009">
    <property type="entry name" value="Phosphohistidine domain"/>
    <property type="match status" value="1"/>
</dbReference>
<dbReference type="PROSITE" id="PS00742">
    <property type="entry name" value="PEP_ENZYMES_2"/>
    <property type="match status" value="1"/>
</dbReference>
<evidence type="ECO:0000313" key="16">
    <source>
        <dbReference type="Proteomes" id="UP001529491"/>
    </source>
</evidence>
<dbReference type="Proteomes" id="UP001529491">
    <property type="component" value="Chromosome"/>
</dbReference>
<evidence type="ECO:0000256" key="2">
    <source>
        <dbReference type="ARBA" id="ARBA00001946"/>
    </source>
</evidence>
<dbReference type="SUPFAM" id="SSF47831">
    <property type="entry name" value="Enzyme I of the PEP:sugar phosphotransferase system HPr-binding (sub)domain"/>
    <property type="match status" value="1"/>
</dbReference>
<dbReference type="Pfam" id="PF01590">
    <property type="entry name" value="GAF"/>
    <property type="match status" value="1"/>
</dbReference>
<evidence type="ECO:0000256" key="3">
    <source>
        <dbReference type="ARBA" id="ARBA00004496"/>
    </source>
</evidence>
<dbReference type="PANTHER" id="PTHR46244">
    <property type="entry name" value="PHOSPHOENOLPYRUVATE-PROTEIN PHOSPHOTRANSFERASE"/>
    <property type="match status" value="1"/>
</dbReference>
<keyword evidence="7" id="KW-0963">Cytoplasm</keyword>
<dbReference type="NCBIfam" id="NF008283">
    <property type="entry name" value="PRK11061.1"/>
    <property type="match status" value="1"/>
</dbReference>
<dbReference type="Gene3D" id="3.20.20.60">
    <property type="entry name" value="Phosphoenolpyruvate-binding domains"/>
    <property type="match status" value="1"/>
</dbReference>
<dbReference type="GO" id="GO:0008965">
    <property type="term" value="F:phosphoenolpyruvate-protein phosphotransferase activity"/>
    <property type="evidence" value="ECO:0007669"/>
    <property type="project" value="UniProtKB-EC"/>
</dbReference>
<dbReference type="RefSeq" id="WP_310471978.1">
    <property type="nucleotide sequence ID" value="NZ_CP136522.1"/>
</dbReference>
<evidence type="ECO:0000256" key="9">
    <source>
        <dbReference type="ARBA" id="ARBA00022679"/>
    </source>
</evidence>
<dbReference type="InterPro" id="IPR036618">
    <property type="entry name" value="PtsI_HPr-bd_sf"/>
</dbReference>
<evidence type="ECO:0000256" key="13">
    <source>
        <dbReference type="ARBA" id="ARBA00022842"/>
    </source>
</evidence>
<dbReference type="InterPro" id="IPR018274">
    <property type="entry name" value="PEP_util_AS"/>
</dbReference>
<keyword evidence="8" id="KW-0762">Sugar transport</keyword>
<evidence type="ECO:0000256" key="5">
    <source>
        <dbReference type="ARBA" id="ARBA00012232"/>
    </source>
</evidence>
<evidence type="ECO:0000259" key="14">
    <source>
        <dbReference type="SMART" id="SM00065"/>
    </source>
</evidence>
<organism evidence="15 16">
    <name type="scientific">Shewanella youngdeokensis</name>
    <dbReference type="NCBI Taxonomy" id="2999068"/>
    <lineage>
        <taxon>Bacteria</taxon>
        <taxon>Pseudomonadati</taxon>
        <taxon>Pseudomonadota</taxon>
        <taxon>Gammaproteobacteria</taxon>
        <taxon>Alteromonadales</taxon>
        <taxon>Shewanellaceae</taxon>
        <taxon>Shewanella</taxon>
    </lineage>
</organism>
<dbReference type="InterPro" id="IPR015813">
    <property type="entry name" value="Pyrv/PenolPyrv_kinase-like_dom"/>
</dbReference>
<dbReference type="InterPro" id="IPR036637">
    <property type="entry name" value="Phosphohistidine_dom_sf"/>
</dbReference>
<comment type="subcellular location">
    <subcellularLocation>
        <location evidence="3">Cytoplasm</location>
    </subcellularLocation>
</comment>
<keyword evidence="11" id="KW-0479">Metal-binding</keyword>
<evidence type="ECO:0000256" key="4">
    <source>
        <dbReference type="ARBA" id="ARBA00007837"/>
    </source>
</evidence>
<feature type="domain" description="GAF" evidence="14">
    <location>
        <begin position="17"/>
        <end position="162"/>
    </location>
</feature>
<dbReference type="NCBIfam" id="TIGR01417">
    <property type="entry name" value="PTS_I_fam"/>
    <property type="match status" value="1"/>
</dbReference>
<evidence type="ECO:0000256" key="1">
    <source>
        <dbReference type="ARBA" id="ARBA00000683"/>
    </source>
</evidence>
<evidence type="ECO:0000256" key="12">
    <source>
        <dbReference type="ARBA" id="ARBA00022777"/>
    </source>
</evidence>
<evidence type="ECO:0000256" key="8">
    <source>
        <dbReference type="ARBA" id="ARBA00022597"/>
    </source>
</evidence>
<dbReference type="Gene3D" id="3.30.450.40">
    <property type="match status" value="1"/>
</dbReference>
<accession>A0ABZ0JVL3</accession>
<dbReference type="InterPro" id="IPR000121">
    <property type="entry name" value="PEP_util_C"/>
</dbReference>
<keyword evidence="13" id="KW-0460">Magnesium</keyword>
<gene>
    <name evidence="15" type="primary">ptsP</name>
    <name evidence="15" type="ORF">RGE70_13585</name>
</gene>
<dbReference type="EMBL" id="CP136522">
    <property type="protein sequence ID" value="WOT04350.1"/>
    <property type="molecule type" value="Genomic_DNA"/>
</dbReference>
<dbReference type="Gene3D" id="3.50.30.10">
    <property type="entry name" value="Phosphohistidine domain"/>
    <property type="match status" value="1"/>
</dbReference>
<keyword evidence="16" id="KW-1185">Reference proteome</keyword>
<dbReference type="InterPro" id="IPR008731">
    <property type="entry name" value="PTS_EIN"/>
</dbReference>
<dbReference type="PROSITE" id="PS00370">
    <property type="entry name" value="PEP_ENZYMES_PHOS_SITE"/>
    <property type="match status" value="1"/>
</dbReference>
<dbReference type="Pfam" id="PF00391">
    <property type="entry name" value="PEP-utilizers"/>
    <property type="match status" value="1"/>
</dbReference>
<dbReference type="InterPro" id="IPR023151">
    <property type="entry name" value="PEP_util_CS"/>
</dbReference>
<dbReference type="SUPFAM" id="SSF55781">
    <property type="entry name" value="GAF domain-like"/>
    <property type="match status" value="1"/>
</dbReference>
<protein>
    <recommendedName>
        <fullName evidence="5">phosphoenolpyruvate--protein phosphotransferase</fullName>
        <ecNumber evidence="5">2.7.3.9</ecNumber>
    </recommendedName>
</protein>
<dbReference type="InterPro" id="IPR050499">
    <property type="entry name" value="PEP-utilizing_PTS_enzyme"/>
</dbReference>
<evidence type="ECO:0000256" key="6">
    <source>
        <dbReference type="ARBA" id="ARBA00022448"/>
    </source>
</evidence>
<dbReference type="SUPFAM" id="SSF51621">
    <property type="entry name" value="Phosphoenolpyruvate/pyruvate domain"/>
    <property type="match status" value="1"/>
</dbReference>
<dbReference type="Gene3D" id="1.10.274.10">
    <property type="entry name" value="PtsI, HPr-binding domain"/>
    <property type="match status" value="1"/>
</dbReference>
<name>A0ABZ0JVL3_9GAMM</name>
<evidence type="ECO:0000313" key="15">
    <source>
        <dbReference type="EMBL" id="WOT04350.1"/>
    </source>
</evidence>
<dbReference type="SMART" id="SM00065">
    <property type="entry name" value="GAF"/>
    <property type="match status" value="1"/>
</dbReference>
<evidence type="ECO:0000256" key="7">
    <source>
        <dbReference type="ARBA" id="ARBA00022490"/>
    </source>
</evidence>
<evidence type="ECO:0000256" key="10">
    <source>
        <dbReference type="ARBA" id="ARBA00022683"/>
    </source>
</evidence>
<dbReference type="InterPro" id="IPR006318">
    <property type="entry name" value="PTS_EI-like"/>
</dbReference>
<dbReference type="Pfam" id="PF02896">
    <property type="entry name" value="PEP-utilizers_C"/>
    <property type="match status" value="1"/>
</dbReference>
<keyword evidence="12" id="KW-0418">Kinase</keyword>
<dbReference type="PRINTS" id="PR01736">
    <property type="entry name" value="PHPHTRNFRASE"/>
</dbReference>
<comment type="cofactor">
    <cofactor evidence="2">
        <name>Mg(2+)</name>
        <dbReference type="ChEBI" id="CHEBI:18420"/>
    </cofactor>
</comment>
<evidence type="ECO:0000256" key="11">
    <source>
        <dbReference type="ARBA" id="ARBA00022723"/>
    </source>
</evidence>
<dbReference type="PANTHER" id="PTHR46244:SF1">
    <property type="entry name" value="PHOSPHOENOLPYRUVATE-DEPENDENT PHOSPHOTRANSFERASE SYSTEM"/>
    <property type="match status" value="1"/>
</dbReference>
<dbReference type="InterPro" id="IPR040442">
    <property type="entry name" value="Pyrv_kinase-like_dom_sf"/>
</dbReference>
<comment type="catalytic activity">
    <reaction evidence="1">
        <text>L-histidyl-[protein] + phosphoenolpyruvate = N(pros)-phospho-L-histidyl-[protein] + pyruvate</text>
        <dbReference type="Rhea" id="RHEA:23880"/>
        <dbReference type="Rhea" id="RHEA-COMP:9745"/>
        <dbReference type="Rhea" id="RHEA-COMP:9746"/>
        <dbReference type="ChEBI" id="CHEBI:15361"/>
        <dbReference type="ChEBI" id="CHEBI:29979"/>
        <dbReference type="ChEBI" id="CHEBI:58702"/>
        <dbReference type="ChEBI" id="CHEBI:64837"/>
        <dbReference type="EC" id="2.7.3.9"/>
    </reaction>
</comment>
<dbReference type="EC" id="2.7.3.9" evidence="5"/>
<comment type="similarity">
    <text evidence="4">Belongs to the PEP-utilizing enzyme family.</text>
</comment>
<dbReference type="InterPro" id="IPR029016">
    <property type="entry name" value="GAF-like_dom_sf"/>
</dbReference>
<dbReference type="Pfam" id="PF05524">
    <property type="entry name" value="PEP-utilisers_N"/>
    <property type="match status" value="1"/>
</dbReference>